<comment type="subcellular location">
    <subcellularLocation>
        <location evidence="2">Endoplasmic reticulum</location>
    </subcellularLocation>
    <subcellularLocation>
        <location evidence="3">Membrane</location>
    </subcellularLocation>
    <subcellularLocation>
        <location evidence="1">Mitochondrion</location>
    </subcellularLocation>
</comment>
<keyword evidence="8" id="KW-1185">Reference proteome</keyword>
<sequence length="256" mass="29071">MVRLFVDEKISIIAIHGHGGHYITSFTHRTTSCFLLKDLLPPLLSPRPLRILSFSYSKNDEDRLGAEAIATLFLRLLTQNRAASPDRPIFWLAHSFGGPLLQGVLSADGSEGVDSVRGATRGIFFFGVEKGGGGWANFVKATDDGEQVSEELMKLRRELEWLGRCEVRYRELFRERGWIVKWFMESEGEDVLKLKKKVENEQPNVMYMTKSHGRMVQFEGEECEEWKRVRTVLLEVVEGLKEKPAVEVPAQSVASE</sequence>
<evidence type="ECO:0000256" key="3">
    <source>
        <dbReference type="ARBA" id="ARBA00004370"/>
    </source>
</evidence>
<dbReference type="InterPro" id="IPR029058">
    <property type="entry name" value="AB_hydrolase_fold"/>
</dbReference>
<dbReference type="InterPro" id="IPR052374">
    <property type="entry name" value="SERAC1"/>
</dbReference>
<evidence type="ECO:0000313" key="7">
    <source>
        <dbReference type="EMBL" id="KAG9230612.1"/>
    </source>
</evidence>
<keyword evidence="6" id="KW-0472">Membrane</keyword>
<evidence type="ECO:0000256" key="4">
    <source>
        <dbReference type="ARBA" id="ARBA00022824"/>
    </source>
</evidence>
<dbReference type="PANTHER" id="PTHR48182">
    <property type="entry name" value="PROTEIN SERAC1"/>
    <property type="match status" value="1"/>
</dbReference>
<protein>
    <submittedName>
        <fullName evidence="7">Uncharacterized protein</fullName>
    </submittedName>
</protein>
<name>A0A9P7YCC3_9HELO</name>
<dbReference type="PANTHER" id="PTHR48182:SF2">
    <property type="entry name" value="PROTEIN SERAC1"/>
    <property type="match status" value="1"/>
</dbReference>
<proteinExistence type="predicted"/>
<dbReference type="Proteomes" id="UP000824998">
    <property type="component" value="Unassembled WGS sequence"/>
</dbReference>
<evidence type="ECO:0000256" key="1">
    <source>
        <dbReference type="ARBA" id="ARBA00004173"/>
    </source>
</evidence>
<dbReference type="OrthoDB" id="5086500at2759"/>
<evidence type="ECO:0000256" key="2">
    <source>
        <dbReference type="ARBA" id="ARBA00004240"/>
    </source>
</evidence>
<keyword evidence="4" id="KW-0256">Endoplasmic reticulum</keyword>
<evidence type="ECO:0000256" key="6">
    <source>
        <dbReference type="ARBA" id="ARBA00023136"/>
    </source>
</evidence>
<dbReference type="GO" id="GO:0005783">
    <property type="term" value="C:endoplasmic reticulum"/>
    <property type="evidence" value="ECO:0007669"/>
    <property type="project" value="UniProtKB-SubCell"/>
</dbReference>
<dbReference type="AlphaFoldDB" id="A0A9P7YCC3"/>
<dbReference type="EMBL" id="MU251658">
    <property type="protein sequence ID" value="KAG9230612.1"/>
    <property type="molecule type" value="Genomic_DNA"/>
</dbReference>
<evidence type="ECO:0000256" key="5">
    <source>
        <dbReference type="ARBA" id="ARBA00023128"/>
    </source>
</evidence>
<accession>A0A9P7YCC3</accession>
<evidence type="ECO:0000313" key="8">
    <source>
        <dbReference type="Proteomes" id="UP000824998"/>
    </source>
</evidence>
<dbReference type="GO" id="GO:0016020">
    <property type="term" value="C:membrane"/>
    <property type="evidence" value="ECO:0007669"/>
    <property type="project" value="UniProtKB-SubCell"/>
</dbReference>
<dbReference type="GO" id="GO:0005739">
    <property type="term" value="C:mitochondrion"/>
    <property type="evidence" value="ECO:0007669"/>
    <property type="project" value="UniProtKB-SubCell"/>
</dbReference>
<gene>
    <name evidence="7" type="ORF">BJ875DRAFT_150513</name>
</gene>
<keyword evidence="5" id="KW-0496">Mitochondrion</keyword>
<dbReference type="SUPFAM" id="SSF53474">
    <property type="entry name" value="alpha/beta-Hydrolases"/>
    <property type="match status" value="1"/>
</dbReference>
<comment type="caution">
    <text evidence="7">The sequence shown here is derived from an EMBL/GenBank/DDBJ whole genome shotgun (WGS) entry which is preliminary data.</text>
</comment>
<reference evidence="7" key="1">
    <citation type="journal article" date="2021" name="IMA Fungus">
        <title>Genomic characterization of three marine fungi, including Emericellopsis atlantica sp. nov. with signatures of a generalist lifestyle and marine biomass degradation.</title>
        <authorList>
            <person name="Hagestad O.C."/>
            <person name="Hou L."/>
            <person name="Andersen J.H."/>
            <person name="Hansen E.H."/>
            <person name="Altermark B."/>
            <person name="Li C."/>
            <person name="Kuhnert E."/>
            <person name="Cox R.J."/>
            <person name="Crous P.W."/>
            <person name="Spatafora J.W."/>
            <person name="Lail K."/>
            <person name="Amirebrahimi M."/>
            <person name="Lipzen A."/>
            <person name="Pangilinan J."/>
            <person name="Andreopoulos W."/>
            <person name="Hayes R.D."/>
            <person name="Ng V."/>
            <person name="Grigoriev I.V."/>
            <person name="Jackson S.A."/>
            <person name="Sutton T.D.S."/>
            <person name="Dobson A.D.W."/>
            <person name="Rama T."/>
        </authorList>
    </citation>
    <scope>NUCLEOTIDE SEQUENCE</scope>
    <source>
        <strain evidence="7">TRa018bII</strain>
    </source>
</reference>
<organism evidence="7 8">
    <name type="scientific">Amylocarpus encephaloides</name>
    <dbReference type="NCBI Taxonomy" id="45428"/>
    <lineage>
        <taxon>Eukaryota</taxon>
        <taxon>Fungi</taxon>
        <taxon>Dikarya</taxon>
        <taxon>Ascomycota</taxon>
        <taxon>Pezizomycotina</taxon>
        <taxon>Leotiomycetes</taxon>
        <taxon>Helotiales</taxon>
        <taxon>Helotiales incertae sedis</taxon>
        <taxon>Amylocarpus</taxon>
    </lineage>
</organism>